<name>A0A5N6QLC2_9ROSI</name>
<evidence type="ECO:0000313" key="10">
    <source>
        <dbReference type="Proteomes" id="UP000327013"/>
    </source>
</evidence>
<evidence type="ECO:0000259" key="8">
    <source>
        <dbReference type="Pfam" id="PF12231"/>
    </source>
</evidence>
<keyword evidence="6" id="KW-0131">Cell cycle</keyword>
<organism evidence="9 10">
    <name type="scientific">Carpinus fangiana</name>
    <dbReference type="NCBI Taxonomy" id="176857"/>
    <lineage>
        <taxon>Eukaryota</taxon>
        <taxon>Viridiplantae</taxon>
        <taxon>Streptophyta</taxon>
        <taxon>Embryophyta</taxon>
        <taxon>Tracheophyta</taxon>
        <taxon>Spermatophyta</taxon>
        <taxon>Magnoliopsida</taxon>
        <taxon>eudicotyledons</taxon>
        <taxon>Gunneridae</taxon>
        <taxon>Pentapetalae</taxon>
        <taxon>rosids</taxon>
        <taxon>fabids</taxon>
        <taxon>Fagales</taxon>
        <taxon>Betulaceae</taxon>
        <taxon>Carpinus</taxon>
    </lineage>
</organism>
<evidence type="ECO:0000313" key="9">
    <source>
        <dbReference type="EMBL" id="KAE7998930.1"/>
    </source>
</evidence>
<gene>
    <name evidence="9" type="ORF">FH972_003423</name>
</gene>
<feature type="domain" description="Telomere-associated protein Rif1 N-terminal" evidence="8">
    <location>
        <begin position="20"/>
        <end position="303"/>
    </location>
</feature>
<dbReference type="PANTHER" id="PTHR22928">
    <property type="entry name" value="TELOMERE-ASSOCIATED PROTEIN RIF1"/>
    <property type="match status" value="1"/>
</dbReference>
<reference evidence="9 10" key="1">
    <citation type="submission" date="2019-06" db="EMBL/GenBank/DDBJ databases">
        <title>A chromosomal-level reference genome of Carpinus fangiana (Coryloideae, Betulaceae).</title>
        <authorList>
            <person name="Yang X."/>
            <person name="Wang Z."/>
            <person name="Zhang L."/>
            <person name="Hao G."/>
            <person name="Liu J."/>
            <person name="Yang Y."/>
        </authorList>
    </citation>
    <scope>NUCLEOTIDE SEQUENCE [LARGE SCALE GENOMIC DNA]</scope>
    <source>
        <strain evidence="9">Cfa_2016G</strain>
        <tissue evidence="9">Leaf</tissue>
    </source>
</reference>
<dbReference type="Gene3D" id="1.25.10.10">
    <property type="entry name" value="Leucine-rich Repeat Variant"/>
    <property type="match status" value="1"/>
</dbReference>
<keyword evidence="3" id="KW-0158">Chromosome</keyword>
<dbReference type="InterPro" id="IPR016024">
    <property type="entry name" value="ARM-type_fold"/>
</dbReference>
<evidence type="ECO:0000256" key="5">
    <source>
        <dbReference type="ARBA" id="ARBA00023242"/>
    </source>
</evidence>
<keyword evidence="4" id="KW-0779">Telomere</keyword>
<dbReference type="GO" id="GO:0005634">
    <property type="term" value="C:nucleus"/>
    <property type="evidence" value="ECO:0007669"/>
    <property type="project" value="UniProtKB-SubCell"/>
</dbReference>
<feature type="compositionally biased region" description="Basic and acidic residues" evidence="7">
    <location>
        <begin position="1086"/>
        <end position="1101"/>
    </location>
</feature>
<dbReference type="PANTHER" id="PTHR22928:SF3">
    <property type="entry name" value="TELOMERE-ASSOCIATED PROTEIN RIF1"/>
    <property type="match status" value="1"/>
</dbReference>
<comment type="subcellular location">
    <subcellularLocation>
        <location evidence="2">Chromosome</location>
        <location evidence="2">Telomere</location>
    </subcellularLocation>
    <subcellularLocation>
        <location evidence="1">Nucleus</location>
    </subcellularLocation>
</comment>
<dbReference type="Pfam" id="PF12231">
    <property type="entry name" value="Rif1_N"/>
    <property type="match status" value="1"/>
</dbReference>
<dbReference type="OrthoDB" id="5399929at2759"/>
<dbReference type="InterPro" id="IPR011989">
    <property type="entry name" value="ARM-like"/>
</dbReference>
<dbReference type="InterPro" id="IPR022031">
    <property type="entry name" value="Rif1_N"/>
</dbReference>
<sequence length="1142" mass="128247">MTNSSDQLEEIKALISSGARANKCFAFSTLLHFQEQSSDCPASIQALVGSSQTLLSLLVADISDDDEEIAAQALKCLGFMIYHPSLVTAIAVDDAGLVLESIVKLITTTKMKSVCNLGVWCISIQQFNAPLLDFHYNSLLQAVVHALDNPIGSLSITFEAIQAVMKLSAQVSEKMRDSSHIWAPPIYRRLLSFDKRERDMSERCLLKIKSTILPPPLVLSKVLVKDMRQILLTKMKELLNQGMKVQTIHAWGWFVRLLGSHATKNRSLINEMLKIPEHTFSDLNPQVQIVSQVAWEGLIDALIHPPVVSCEIDAAKEENGVQQGQTSGENSGEIQANGFSKSIKLVMTPLIGIMLSKCDISVHSSCLNTWCCLLHKLDTSVNDPSVMKLVLEPIFEAVFLIGPGSKSMRLWKLCLDLLDDFILAKCRDVEYDADNLASHHLSARTSILGPSTPGQFSSKQYSVKWLPWDISQLDFHLKMIRILVNQASITTVSYENRRLSCDAALALFTSVLKGVQLELRKPSTNYDDIMFCLGAVLRFVKKICEDVSSEGSDSNDLHHSSLWFIEAVSQELEPAILGCPLYKVPLDHKYIENLQSINIIRLAKVLDICSIAYMNMVSPMVYLVAVYFSVVFQLTKKTSNTEFILQGMHKYFKFLFSTYDPVENLLATISLLYKCVSSNCLNIWKAIAKGLKDCIDDVKELLLLRTESDSTVYLAICYFLAYPFSVCSCPQKNSTSLTTFSSEKLHVSPLGKFELEHIIEVWMSLYGSLKASQNKCSAMNSFREDLCSMLNGCLDESASMLESANDGDLIYKDLVLDLLSLSGDVVTCLLEEICTSEVGSDESRCNYSGDYKISSGMNCSLRFAARYLTLLWTNIAIDPPTGLVVTLRVFSALARFVSCLPIKQDILLFIEIISFPLLQWLPHIEKLDESTKYQVQLLWGEILNRLRSSQPPIIFDSAFLELQAPLLKETLDHPNPSISEPTINFWNSTYGEQIKLDYPQSLLHVLDKLSRNGRINLLRRSLPFLERCHSRLGVDTAAQRYMVSTAKHNKSSKRVEFVEDTVNQLQHVEKLSSRLKRKRLELTEHQKEVRRAQQGRDRDCCGHGPGIRTYTSVDFSQGNEDSQESQEIQNPESFLEMLQKAA</sequence>
<proteinExistence type="predicted"/>
<dbReference type="GO" id="GO:0000723">
    <property type="term" value="P:telomere maintenance"/>
    <property type="evidence" value="ECO:0007669"/>
    <property type="project" value="TreeGrafter"/>
</dbReference>
<dbReference type="EMBL" id="CM017321">
    <property type="protein sequence ID" value="KAE7998930.1"/>
    <property type="molecule type" value="Genomic_DNA"/>
</dbReference>
<keyword evidence="10" id="KW-1185">Reference proteome</keyword>
<accession>A0A5N6QLC2</accession>
<dbReference type="AlphaFoldDB" id="A0A5N6QLC2"/>
<evidence type="ECO:0000256" key="2">
    <source>
        <dbReference type="ARBA" id="ARBA00004574"/>
    </source>
</evidence>
<protein>
    <recommendedName>
        <fullName evidence="8">Telomere-associated protein Rif1 N-terminal domain-containing protein</fullName>
    </recommendedName>
</protein>
<evidence type="ECO:0000256" key="4">
    <source>
        <dbReference type="ARBA" id="ARBA00022895"/>
    </source>
</evidence>
<feature type="region of interest" description="Disordered" evidence="7">
    <location>
        <begin position="1086"/>
        <end position="1105"/>
    </location>
</feature>
<evidence type="ECO:0000256" key="1">
    <source>
        <dbReference type="ARBA" id="ARBA00004123"/>
    </source>
</evidence>
<evidence type="ECO:0000256" key="6">
    <source>
        <dbReference type="ARBA" id="ARBA00023306"/>
    </source>
</evidence>
<dbReference type="GO" id="GO:0000781">
    <property type="term" value="C:chromosome, telomeric region"/>
    <property type="evidence" value="ECO:0007669"/>
    <property type="project" value="UniProtKB-SubCell"/>
</dbReference>
<dbReference type="Proteomes" id="UP000327013">
    <property type="component" value="Chromosome 1"/>
</dbReference>
<dbReference type="SUPFAM" id="SSF48371">
    <property type="entry name" value="ARM repeat"/>
    <property type="match status" value="1"/>
</dbReference>
<feature type="compositionally biased region" description="Polar residues" evidence="7">
    <location>
        <begin position="1111"/>
        <end position="1132"/>
    </location>
</feature>
<evidence type="ECO:0000256" key="7">
    <source>
        <dbReference type="SAM" id="MobiDB-lite"/>
    </source>
</evidence>
<evidence type="ECO:0000256" key="3">
    <source>
        <dbReference type="ARBA" id="ARBA00022454"/>
    </source>
</evidence>
<keyword evidence="5" id="KW-0539">Nucleus</keyword>
<feature type="region of interest" description="Disordered" evidence="7">
    <location>
        <begin position="1111"/>
        <end position="1142"/>
    </location>
</feature>